<comment type="similarity">
    <text evidence="2">In the C-terminal section; belongs to the Mrp/NBP35 ATP-binding proteins family.</text>
</comment>
<proteinExistence type="inferred from homology"/>
<dbReference type="RefSeq" id="WP_200686682.1">
    <property type="nucleotide sequence ID" value="NZ_JAEPRQ010000003.1"/>
</dbReference>
<dbReference type="CDD" id="cd02037">
    <property type="entry name" value="Mrp_NBP35"/>
    <property type="match status" value="1"/>
</dbReference>
<dbReference type="GO" id="GO:0016226">
    <property type="term" value="P:iron-sulfur cluster assembly"/>
    <property type="evidence" value="ECO:0007669"/>
    <property type="project" value="InterPro"/>
</dbReference>
<dbReference type="InterPro" id="IPR027417">
    <property type="entry name" value="P-loop_NTPase"/>
</dbReference>
<feature type="region of interest" description="Disordered" evidence="9">
    <location>
        <begin position="81"/>
        <end position="124"/>
    </location>
</feature>
<comment type="subunit">
    <text evidence="8">Homodimer.</text>
</comment>
<dbReference type="GO" id="GO:0046872">
    <property type="term" value="F:metal ion binding"/>
    <property type="evidence" value="ECO:0007669"/>
    <property type="project" value="UniProtKB-KW"/>
</dbReference>
<evidence type="ECO:0000313" key="11">
    <source>
        <dbReference type="EMBL" id="MBK4216657.1"/>
    </source>
</evidence>
<evidence type="ECO:0000259" key="10">
    <source>
        <dbReference type="Pfam" id="PF01883"/>
    </source>
</evidence>
<dbReference type="PROSITE" id="PS01215">
    <property type="entry name" value="MRP"/>
    <property type="match status" value="1"/>
</dbReference>
<keyword evidence="12" id="KW-1185">Reference proteome</keyword>
<dbReference type="GO" id="GO:0140663">
    <property type="term" value="F:ATP-dependent FeS chaperone activity"/>
    <property type="evidence" value="ECO:0007669"/>
    <property type="project" value="InterPro"/>
</dbReference>
<dbReference type="Pfam" id="PF10609">
    <property type="entry name" value="ParA"/>
    <property type="match status" value="1"/>
</dbReference>
<dbReference type="HAMAP" id="MF_02040">
    <property type="entry name" value="Mrp_NBP35"/>
    <property type="match status" value="1"/>
</dbReference>
<dbReference type="GO" id="GO:0005524">
    <property type="term" value="F:ATP binding"/>
    <property type="evidence" value="ECO:0007669"/>
    <property type="project" value="UniProtKB-UniRule"/>
</dbReference>
<evidence type="ECO:0000256" key="1">
    <source>
        <dbReference type="ARBA" id="ARBA00007352"/>
    </source>
</evidence>
<feature type="binding site" evidence="8">
    <location>
        <begin position="136"/>
        <end position="143"/>
    </location>
    <ligand>
        <name>ATP</name>
        <dbReference type="ChEBI" id="CHEBI:30616"/>
    </ligand>
</feature>
<dbReference type="PANTHER" id="PTHR42961:SF2">
    <property type="entry name" value="IRON-SULFUR PROTEIN NUBPL"/>
    <property type="match status" value="1"/>
</dbReference>
<comment type="caution">
    <text evidence="11">The sequence shown here is derived from an EMBL/GenBank/DDBJ whole genome shotgun (WGS) entry which is preliminary data.</text>
</comment>
<evidence type="ECO:0000256" key="3">
    <source>
        <dbReference type="ARBA" id="ARBA00022723"/>
    </source>
</evidence>
<dbReference type="PANTHER" id="PTHR42961">
    <property type="entry name" value="IRON-SULFUR PROTEIN NUBPL"/>
    <property type="match status" value="1"/>
</dbReference>
<dbReference type="Pfam" id="PF01883">
    <property type="entry name" value="FeS_assembly_P"/>
    <property type="match status" value="1"/>
</dbReference>
<name>A0A934SEZ3_9RHOB</name>
<dbReference type="InterPro" id="IPR034904">
    <property type="entry name" value="FSCA_dom_sf"/>
</dbReference>
<feature type="compositionally biased region" description="Low complexity" evidence="9">
    <location>
        <begin position="81"/>
        <end position="97"/>
    </location>
</feature>
<evidence type="ECO:0000256" key="6">
    <source>
        <dbReference type="ARBA" id="ARBA00023004"/>
    </source>
</evidence>
<protein>
    <recommendedName>
        <fullName evidence="8">Iron-sulfur cluster carrier protein</fullName>
    </recommendedName>
</protein>
<evidence type="ECO:0000256" key="9">
    <source>
        <dbReference type="SAM" id="MobiDB-lite"/>
    </source>
</evidence>
<evidence type="ECO:0000256" key="5">
    <source>
        <dbReference type="ARBA" id="ARBA00022840"/>
    </source>
</evidence>
<evidence type="ECO:0000256" key="2">
    <source>
        <dbReference type="ARBA" id="ARBA00008205"/>
    </source>
</evidence>
<evidence type="ECO:0000256" key="7">
    <source>
        <dbReference type="ARBA" id="ARBA00023014"/>
    </source>
</evidence>
<dbReference type="Gene3D" id="3.40.50.300">
    <property type="entry name" value="P-loop containing nucleotide triphosphate hydrolases"/>
    <property type="match status" value="1"/>
</dbReference>
<comment type="function">
    <text evidence="8">Binds and transfers iron-sulfur (Fe-S) clusters to target apoproteins. Can hydrolyze ATP.</text>
</comment>
<dbReference type="GO" id="GO:0051539">
    <property type="term" value="F:4 iron, 4 sulfur cluster binding"/>
    <property type="evidence" value="ECO:0007669"/>
    <property type="project" value="TreeGrafter"/>
</dbReference>
<dbReference type="InterPro" id="IPR019591">
    <property type="entry name" value="Mrp/NBP35_ATP-bd"/>
</dbReference>
<dbReference type="AlphaFoldDB" id="A0A934SEZ3"/>
<dbReference type="Proteomes" id="UP000640485">
    <property type="component" value="Unassembled WGS sequence"/>
</dbReference>
<keyword evidence="3 8" id="KW-0479">Metal-binding</keyword>
<dbReference type="InterPro" id="IPR033756">
    <property type="entry name" value="YlxH/NBP35"/>
</dbReference>
<sequence>MSVNREAALREISEILMPDGKTLEQADIVRAFSIDGATIRFVLEVPDADAARALSAVEAEAKRRLQALPGVEKVQIVMTAPAARQTRPPQGQPQGQPVRSSGEGGPPSLQIGRHPTAQAGPQPIPGVKNIIAIGSGKGGVGKSTVTSNLAVALAKAGRKVGLLDADIYGPSQPRMMGLSGRPASPDGQRIEPLHAHGVTVMSIGLMLKEGEAVVWRGPMLMGAMQQLLQQVNWGELDVLLIDLPPGTGDVQLSLCQKAQVTGAIIVSTPQDVALLDARRAIDMFNKLKAPVLGLIENMSTYTCPNCGHEAHLFGHGGVAAEAQQLGLPFLGELPLQLEVRLAGDSGKPAALGEGAVADAYARLADRLIKGGIA</sequence>
<dbReference type="FunFam" id="3.40.50.300:FF:001119">
    <property type="entry name" value="Iron-sulfur cluster carrier protein"/>
    <property type="match status" value="1"/>
</dbReference>
<keyword evidence="4 8" id="KW-0547">Nucleotide-binding</keyword>
<reference evidence="11" key="1">
    <citation type="submission" date="2021-01" db="EMBL/GenBank/DDBJ databases">
        <title>Paracoccus amoyensis sp. nov., isolated from the surface seawater along the coast of Xiamen Island, China.</title>
        <authorList>
            <person name="Lyu L."/>
        </authorList>
    </citation>
    <scope>NUCLEOTIDE SEQUENCE</scope>
    <source>
        <strain evidence="11">MJ17</strain>
    </source>
</reference>
<keyword evidence="6 8" id="KW-0408">Iron</keyword>
<organism evidence="11 12">
    <name type="scientific">Paracoccus caeni</name>
    <dbReference type="NCBI Taxonomy" id="657651"/>
    <lineage>
        <taxon>Bacteria</taxon>
        <taxon>Pseudomonadati</taxon>
        <taxon>Pseudomonadota</taxon>
        <taxon>Alphaproteobacteria</taxon>
        <taxon>Rhodobacterales</taxon>
        <taxon>Paracoccaceae</taxon>
        <taxon>Paracoccus</taxon>
    </lineage>
</organism>
<dbReference type="EMBL" id="JAEPRQ010000003">
    <property type="protein sequence ID" value="MBK4216657.1"/>
    <property type="molecule type" value="Genomic_DNA"/>
</dbReference>
<accession>A0A934SEZ3</accession>
<feature type="domain" description="MIP18 family-like" evidence="10">
    <location>
        <begin position="7"/>
        <end position="75"/>
    </location>
</feature>
<comment type="similarity">
    <text evidence="1">In the N-terminal section; belongs to the MIP18 family.</text>
</comment>
<comment type="similarity">
    <text evidence="8">Belongs to the Mrp/NBP35 ATP-binding proteins family.</text>
</comment>
<gene>
    <name evidence="11" type="ORF">JJJ17_12035</name>
</gene>
<dbReference type="SUPFAM" id="SSF52540">
    <property type="entry name" value="P-loop containing nucleoside triphosphate hydrolases"/>
    <property type="match status" value="1"/>
</dbReference>
<dbReference type="InterPro" id="IPR000808">
    <property type="entry name" value="Mrp-like_CS"/>
</dbReference>
<dbReference type="SUPFAM" id="SSF117916">
    <property type="entry name" value="Fe-S cluster assembly (FSCA) domain-like"/>
    <property type="match status" value="1"/>
</dbReference>
<evidence type="ECO:0000256" key="4">
    <source>
        <dbReference type="ARBA" id="ARBA00022741"/>
    </source>
</evidence>
<dbReference type="GO" id="GO:0016887">
    <property type="term" value="F:ATP hydrolysis activity"/>
    <property type="evidence" value="ECO:0007669"/>
    <property type="project" value="UniProtKB-UniRule"/>
</dbReference>
<dbReference type="InterPro" id="IPR002744">
    <property type="entry name" value="MIP18-like"/>
</dbReference>
<evidence type="ECO:0000313" key="12">
    <source>
        <dbReference type="Proteomes" id="UP000640485"/>
    </source>
</evidence>
<keyword evidence="8" id="KW-0378">Hydrolase</keyword>
<keyword evidence="7 8" id="KW-0411">Iron-sulfur</keyword>
<evidence type="ECO:0000256" key="8">
    <source>
        <dbReference type="HAMAP-Rule" id="MF_02040"/>
    </source>
</evidence>
<keyword evidence="5 8" id="KW-0067">ATP-binding</keyword>
<dbReference type="InterPro" id="IPR044304">
    <property type="entry name" value="NUBPL-like"/>
</dbReference>